<evidence type="ECO:0000313" key="5">
    <source>
        <dbReference type="EMBL" id="HIX60151.1"/>
    </source>
</evidence>
<dbReference type="Gene3D" id="1.10.10.60">
    <property type="entry name" value="Homeodomain-like"/>
    <property type="match status" value="2"/>
</dbReference>
<keyword evidence="3" id="KW-0804">Transcription</keyword>
<evidence type="ECO:0000313" key="6">
    <source>
        <dbReference type="Proteomes" id="UP000886817"/>
    </source>
</evidence>
<sequence>MNLQDHDKTGYLHRPFRLFHLKDQLQRTFDYHYHDFYKIVLFLSGQVTYHIEGKTYLLQPGDILLVNRYDIHRPEISSAVPYERFIFWINEDASAFASQYGCDLFACFQKARKRGYHLIRLAPPLQTEILEQVRELEDALSSAEFGSALLSQVLFLHLLIRLNRIFLGKQYIQDQKSFSCDPVIEELMRYIHEHLTEDLSSEALARHCFLSKYHLMRKFREQTGCTLHQYVLNKRLLNARALLEQGLPATRAAAQCGFHDYTTFSRAYKKLFGSTPSSRSPLPQNTSVDE</sequence>
<evidence type="ECO:0000259" key="4">
    <source>
        <dbReference type="PROSITE" id="PS01124"/>
    </source>
</evidence>
<dbReference type="AlphaFoldDB" id="A0A9D1WJ62"/>
<dbReference type="Gene3D" id="2.60.120.10">
    <property type="entry name" value="Jelly Rolls"/>
    <property type="match status" value="1"/>
</dbReference>
<keyword evidence="1" id="KW-0805">Transcription regulation</keyword>
<dbReference type="InterPro" id="IPR018060">
    <property type="entry name" value="HTH_AraC"/>
</dbReference>
<reference evidence="5" key="1">
    <citation type="journal article" date="2021" name="PeerJ">
        <title>Extensive microbial diversity within the chicken gut microbiome revealed by metagenomics and culture.</title>
        <authorList>
            <person name="Gilroy R."/>
            <person name="Ravi A."/>
            <person name="Getino M."/>
            <person name="Pursley I."/>
            <person name="Horton D.L."/>
            <person name="Alikhan N.F."/>
            <person name="Baker D."/>
            <person name="Gharbi K."/>
            <person name="Hall N."/>
            <person name="Watson M."/>
            <person name="Adriaenssens E.M."/>
            <person name="Foster-Nyarko E."/>
            <person name="Jarju S."/>
            <person name="Secka A."/>
            <person name="Antonio M."/>
            <person name="Oren A."/>
            <person name="Chaudhuri R.R."/>
            <person name="La Ragione R."/>
            <person name="Hildebrand F."/>
            <person name="Pallen M.J."/>
        </authorList>
    </citation>
    <scope>NUCLEOTIDE SEQUENCE</scope>
    <source>
        <strain evidence="5">ChiSjej1B19-8411</strain>
    </source>
</reference>
<organism evidence="5 6">
    <name type="scientific">Candidatus Blautia gallistercoris</name>
    <dbReference type="NCBI Taxonomy" id="2838490"/>
    <lineage>
        <taxon>Bacteria</taxon>
        <taxon>Bacillati</taxon>
        <taxon>Bacillota</taxon>
        <taxon>Clostridia</taxon>
        <taxon>Lachnospirales</taxon>
        <taxon>Lachnospiraceae</taxon>
        <taxon>Blautia</taxon>
    </lineage>
</organism>
<evidence type="ECO:0000256" key="1">
    <source>
        <dbReference type="ARBA" id="ARBA00023015"/>
    </source>
</evidence>
<dbReference type="GO" id="GO:0043565">
    <property type="term" value="F:sequence-specific DNA binding"/>
    <property type="evidence" value="ECO:0007669"/>
    <property type="project" value="InterPro"/>
</dbReference>
<evidence type="ECO:0000256" key="3">
    <source>
        <dbReference type="ARBA" id="ARBA00023163"/>
    </source>
</evidence>
<dbReference type="InterPro" id="IPR037923">
    <property type="entry name" value="HTH-like"/>
</dbReference>
<accession>A0A9D1WJ62</accession>
<dbReference type="SMART" id="SM00342">
    <property type="entry name" value="HTH_ARAC"/>
    <property type="match status" value="1"/>
</dbReference>
<dbReference type="SUPFAM" id="SSF46689">
    <property type="entry name" value="Homeodomain-like"/>
    <property type="match status" value="2"/>
</dbReference>
<dbReference type="SUPFAM" id="SSF51215">
    <property type="entry name" value="Regulatory protein AraC"/>
    <property type="match status" value="1"/>
</dbReference>
<gene>
    <name evidence="5" type="ORF">IAA45_10640</name>
</gene>
<dbReference type="GO" id="GO:0003700">
    <property type="term" value="F:DNA-binding transcription factor activity"/>
    <property type="evidence" value="ECO:0007669"/>
    <property type="project" value="InterPro"/>
</dbReference>
<reference evidence="5" key="2">
    <citation type="submission" date="2021-04" db="EMBL/GenBank/DDBJ databases">
        <authorList>
            <person name="Gilroy R."/>
        </authorList>
    </citation>
    <scope>NUCLEOTIDE SEQUENCE</scope>
    <source>
        <strain evidence="5">ChiSjej1B19-8411</strain>
    </source>
</reference>
<dbReference type="InterPro" id="IPR014710">
    <property type="entry name" value="RmlC-like_jellyroll"/>
</dbReference>
<proteinExistence type="predicted"/>
<keyword evidence="2" id="KW-0238">DNA-binding</keyword>
<dbReference type="Proteomes" id="UP000886817">
    <property type="component" value="Unassembled WGS sequence"/>
</dbReference>
<dbReference type="PROSITE" id="PS01124">
    <property type="entry name" value="HTH_ARAC_FAMILY_2"/>
    <property type="match status" value="1"/>
</dbReference>
<dbReference type="PANTHER" id="PTHR46796">
    <property type="entry name" value="HTH-TYPE TRANSCRIPTIONAL ACTIVATOR RHAS-RELATED"/>
    <property type="match status" value="1"/>
</dbReference>
<dbReference type="InterPro" id="IPR050204">
    <property type="entry name" value="AraC_XylS_family_regulators"/>
</dbReference>
<dbReference type="Pfam" id="PF02311">
    <property type="entry name" value="AraC_binding"/>
    <property type="match status" value="1"/>
</dbReference>
<comment type="caution">
    <text evidence="5">The sequence shown here is derived from an EMBL/GenBank/DDBJ whole genome shotgun (WGS) entry which is preliminary data.</text>
</comment>
<dbReference type="InterPro" id="IPR009057">
    <property type="entry name" value="Homeodomain-like_sf"/>
</dbReference>
<protein>
    <submittedName>
        <fullName evidence="5">AraC family transcriptional regulator</fullName>
    </submittedName>
</protein>
<feature type="domain" description="HTH araC/xylS-type" evidence="4">
    <location>
        <begin position="185"/>
        <end position="282"/>
    </location>
</feature>
<evidence type="ECO:0000256" key="2">
    <source>
        <dbReference type="ARBA" id="ARBA00023125"/>
    </source>
</evidence>
<dbReference type="Pfam" id="PF12833">
    <property type="entry name" value="HTH_18"/>
    <property type="match status" value="1"/>
</dbReference>
<name>A0A9D1WJ62_9FIRM</name>
<dbReference type="EMBL" id="DXEX01000230">
    <property type="protein sequence ID" value="HIX60151.1"/>
    <property type="molecule type" value="Genomic_DNA"/>
</dbReference>
<dbReference type="InterPro" id="IPR003313">
    <property type="entry name" value="AraC-bd"/>
</dbReference>